<keyword evidence="1" id="KW-0472">Membrane</keyword>
<evidence type="ECO:0000313" key="3">
    <source>
        <dbReference type="Proteomes" id="UP000057213"/>
    </source>
</evidence>
<reference evidence="2 3" key="1">
    <citation type="journal article" date="2015" name="Genome Announc.">
        <title>Complete Genome Sequence of Bartonella ancashensis Strain 20.00, Isolated from the Blood of a Patient with Verruga Peruana.</title>
        <authorList>
            <person name="Hang J."/>
            <person name="Mullins K.E."/>
            <person name="Clifford R.J."/>
            <person name="Onmus-Leone F."/>
            <person name="Yang Y."/>
            <person name="Jiang J."/>
            <person name="Leguia M."/>
            <person name="Kasper M.R."/>
            <person name="Maguina C."/>
            <person name="Lesho E.P."/>
            <person name="Jarman R.G."/>
            <person name="Richards A.L."/>
            <person name="Blazes D."/>
        </authorList>
    </citation>
    <scope>NUCLEOTIDE SEQUENCE [LARGE SCALE GENOMIC DNA]</scope>
    <source>
        <strain evidence="2 3">20.00</strain>
    </source>
</reference>
<sequence length="46" mass="5108">MNSGAEIRNSDAGFVVTSVSCKVILILLRIIAHWIRGMQEDFLCSL</sequence>
<evidence type="ECO:0000256" key="1">
    <source>
        <dbReference type="SAM" id="Phobius"/>
    </source>
</evidence>
<evidence type="ECO:0000313" key="2">
    <source>
        <dbReference type="EMBL" id="ALE04151.1"/>
    </source>
</evidence>
<keyword evidence="1" id="KW-0812">Transmembrane</keyword>
<keyword evidence="1" id="KW-1133">Transmembrane helix</keyword>
<protein>
    <submittedName>
        <fullName evidence="2">Uncharacterized protein</fullName>
    </submittedName>
</protein>
<feature type="transmembrane region" description="Helical" evidence="1">
    <location>
        <begin position="12"/>
        <end position="32"/>
    </location>
</feature>
<gene>
    <name evidence="2" type="ORF">PU02_1337</name>
</gene>
<accession>A0A0M3T383</accession>
<name>A0A0M3T383_9HYPH</name>
<keyword evidence="3" id="KW-1185">Reference proteome</keyword>
<dbReference type="Proteomes" id="UP000057213">
    <property type="component" value="Chromosome"/>
</dbReference>
<dbReference type="PATRIC" id="fig|1318743.3.peg.1351"/>
<dbReference type="EMBL" id="CP010401">
    <property type="protein sequence ID" value="ALE04151.1"/>
    <property type="molecule type" value="Genomic_DNA"/>
</dbReference>
<dbReference type="AlphaFoldDB" id="A0A0M3T383"/>
<dbReference type="KEGG" id="banc:PU02_1337"/>
<proteinExistence type="predicted"/>
<organism evidence="2 3">
    <name type="scientific">Bartonella ancashensis</name>
    <dbReference type="NCBI Taxonomy" id="1318743"/>
    <lineage>
        <taxon>Bacteria</taxon>
        <taxon>Pseudomonadati</taxon>
        <taxon>Pseudomonadota</taxon>
        <taxon>Alphaproteobacteria</taxon>
        <taxon>Hyphomicrobiales</taxon>
        <taxon>Bartonellaceae</taxon>
        <taxon>Bartonella</taxon>
    </lineage>
</organism>